<proteinExistence type="predicted"/>
<keyword evidence="1" id="KW-1133">Transmembrane helix</keyword>
<keyword evidence="3" id="KW-1185">Reference proteome</keyword>
<feature type="transmembrane region" description="Helical" evidence="1">
    <location>
        <begin position="157"/>
        <end position="180"/>
    </location>
</feature>
<dbReference type="EnsemblMetazoa" id="G14649.1">
    <property type="protein sequence ID" value="G14649.1:cds"/>
    <property type="gene ID" value="G14649"/>
</dbReference>
<dbReference type="Proteomes" id="UP000005408">
    <property type="component" value="Unassembled WGS sequence"/>
</dbReference>
<dbReference type="AlphaFoldDB" id="A0A8W8IMK8"/>
<name>A0A8W8IMK8_MAGGI</name>
<evidence type="ECO:0000256" key="1">
    <source>
        <dbReference type="SAM" id="Phobius"/>
    </source>
</evidence>
<keyword evidence="1" id="KW-0812">Transmembrane</keyword>
<reference evidence="2" key="1">
    <citation type="submission" date="2022-08" db="UniProtKB">
        <authorList>
            <consortium name="EnsemblMetazoa"/>
        </authorList>
    </citation>
    <scope>IDENTIFICATION</scope>
    <source>
        <strain evidence="2">05x7-T-G4-1.051#20</strain>
    </source>
</reference>
<keyword evidence="1" id="KW-0472">Membrane</keyword>
<accession>A0A8W8IMK8</accession>
<protein>
    <submittedName>
        <fullName evidence="2">Uncharacterized protein</fullName>
    </submittedName>
</protein>
<evidence type="ECO:0000313" key="2">
    <source>
        <dbReference type="EnsemblMetazoa" id="G14649.1:cds"/>
    </source>
</evidence>
<evidence type="ECO:0000313" key="3">
    <source>
        <dbReference type="Proteomes" id="UP000005408"/>
    </source>
</evidence>
<organism evidence="2 3">
    <name type="scientific">Magallana gigas</name>
    <name type="common">Pacific oyster</name>
    <name type="synonym">Crassostrea gigas</name>
    <dbReference type="NCBI Taxonomy" id="29159"/>
    <lineage>
        <taxon>Eukaryota</taxon>
        <taxon>Metazoa</taxon>
        <taxon>Spiralia</taxon>
        <taxon>Lophotrochozoa</taxon>
        <taxon>Mollusca</taxon>
        <taxon>Bivalvia</taxon>
        <taxon>Autobranchia</taxon>
        <taxon>Pteriomorphia</taxon>
        <taxon>Ostreida</taxon>
        <taxon>Ostreoidea</taxon>
        <taxon>Ostreidae</taxon>
        <taxon>Magallana</taxon>
    </lineage>
</organism>
<sequence>MTLYASTSLAIVGTFLFISLLCRELEGYKMLLYPTKACPRNETEWNDRSTAIKCTTNRTYMCLPNKHFTQLLEFCYTYPKFLISKDICLLLDQNNKKVDAYACHSFKYGCPNSHYSNSEIFQYQSCLQIENGCFSAEQTCERHNHTENIPINDNKELVLVGPIFGLVFPILVLSIIFYYFKMRRKSAIAKKQIFDEYEFEESATLLKCYAYDDDEAEPEIVEGEVVSVCSAFSESMPTTEA</sequence>